<keyword evidence="3" id="KW-0805">Transcription regulation</keyword>
<proteinExistence type="inferred from homology"/>
<dbReference type="Proteomes" id="UP000053989">
    <property type="component" value="Unassembled WGS sequence"/>
</dbReference>
<dbReference type="GO" id="GO:0005667">
    <property type="term" value="C:transcription regulator complex"/>
    <property type="evidence" value="ECO:0007669"/>
    <property type="project" value="TreeGrafter"/>
</dbReference>
<evidence type="ECO:0000313" key="9">
    <source>
        <dbReference type="EMBL" id="KIM55425.1"/>
    </source>
</evidence>
<dbReference type="EMBL" id="KN822135">
    <property type="protein sequence ID" value="KIM55425.1"/>
    <property type="molecule type" value="Genomic_DNA"/>
</dbReference>
<reference evidence="9 10" key="1">
    <citation type="submission" date="2014-04" db="EMBL/GenBank/DDBJ databases">
        <authorList>
            <consortium name="DOE Joint Genome Institute"/>
            <person name="Kuo A."/>
            <person name="Kohler A."/>
            <person name="Nagy L.G."/>
            <person name="Floudas D."/>
            <person name="Copeland A."/>
            <person name="Barry K.W."/>
            <person name="Cichocki N."/>
            <person name="Veneault-Fourrey C."/>
            <person name="LaButti K."/>
            <person name="Lindquist E.A."/>
            <person name="Lipzen A."/>
            <person name="Lundell T."/>
            <person name="Morin E."/>
            <person name="Murat C."/>
            <person name="Sun H."/>
            <person name="Tunlid A."/>
            <person name="Henrissat B."/>
            <person name="Grigoriev I.V."/>
            <person name="Hibbett D.S."/>
            <person name="Martin F."/>
            <person name="Nordberg H.P."/>
            <person name="Cantor M.N."/>
            <person name="Hua S.X."/>
        </authorList>
    </citation>
    <scope>NUCLEOTIDE SEQUENCE [LARGE SCALE GENOMIC DNA]</scope>
    <source>
        <strain evidence="9 10">Foug A</strain>
    </source>
</reference>
<dbReference type="PANTHER" id="PTHR11834">
    <property type="entry name" value="TRANSCRIPTIONAL ENHANCER FACTOR TEF RELATED"/>
    <property type="match status" value="1"/>
</dbReference>
<dbReference type="InterPro" id="IPR050937">
    <property type="entry name" value="TEC1_TEAD_TF"/>
</dbReference>
<dbReference type="InterPro" id="IPR000818">
    <property type="entry name" value="TEA/ATTS_dom"/>
</dbReference>
<keyword evidence="10" id="KW-1185">Reference proteome</keyword>
<dbReference type="PROSITE" id="PS51088">
    <property type="entry name" value="TEA_2"/>
    <property type="match status" value="1"/>
</dbReference>
<feature type="compositionally biased region" description="Low complexity" evidence="7">
    <location>
        <begin position="254"/>
        <end position="276"/>
    </location>
</feature>
<evidence type="ECO:0000256" key="1">
    <source>
        <dbReference type="ARBA" id="ARBA00004123"/>
    </source>
</evidence>
<evidence type="ECO:0000256" key="5">
    <source>
        <dbReference type="ARBA" id="ARBA00023242"/>
    </source>
</evidence>
<keyword evidence="4" id="KW-0804">Transcription</keyword>
<feature type="domain" description="TEA" evidence="8">
    <location>
        <begin position="60"/>
        <end position="134"/>
    </location>
</feature>
<feature type="region of interest" description="Disordered" evidence="7">
    <location>
        <begin position="213"/>
        <end position="234"/>
    </location>
</feature>
<evidence type="ECO:0000259" key="8">
    <source>
        <dbReference type="PROSITE" id="PS51088"/>
    </source>
</evidence>
<dbReference type="GO" id="GO:0005634">
    <property type="term" value="C:nucleus"/>
    <property type="evidence" value="ECO:0007669"/>
    <property type="project" value="UniProtKB-SubCell"/>
</dbReference>
<comment type="subcellular location">
    <subcellularLocation>
        <location evidence="1">Nucleus</location>
    </subcellularLocation>
</comment>
<dbReference type="GO" id="GO:0000981">
    <property type="term" value="F:DNA-binding transcription factor activity, RNA polymerase II-specific"/>
    <property type="evidence" value="ECO:0007669"/>
    <property type="project" value="TreeGrafter"/>
</dbReference>
<evidence type="ECO:0000256" key="2">
    <source>
        <dbReference type="ARBA" id="ARBA00008421"/>
    </source>
</evidence>
<dbReference type="PANTHER" id="PTHR11834:SF0">
    <property type="entry name" value="PROTEIN SCALLOPED"/>
    <property type="match status" value="1"/>
</dbReference>
<evidence type="ECO:0000256" key="3">
    <source>
        <dbReference type="ARBA" id="ARBA00023015"/>
    </source>
</evidence>
<feature type="DNA-binding region" description="TEA" evidence="6">
    <location>
        <begin position="60"/>
        <end position="134"/>
    </location>
</feature>
<protein>
    <recommendedName>
        <fullName evidence="8">TEA domain-containing protein</fullName>
    </recommendedName>
</protein>
<name>A0A0C3D3R1_9AGAM</name>
<keyword evidence="5" id="KW-0539">Nucleus</keyword>
<dbReference type="SMART" id="SM00426">
    <property type="entry name" value="TEA"/>
    <property type="match status" value="1"/>
</dbReference>
<feature type="region of interest" description="Disordered" evidence="7">
    <location>
        <begin position="251"/>
        <end position="283"/>
    </location>
</feature>
<reference evidence="10" key="2">
    <citation type="submission" date="2015-01" db="EMBL/GenBank/DDBJ databases">
        <title>Evolutionary Origins and Diversification of the Mycorrhizal Mutualists.</title>
        <authorList>
            <consortium name="DOE Joint Genome Institute"/>
            <consortium name="Mycorrhizal Genomics Consortium"/>
            <person name="Kohler A."/>
            <person name="Kuo A."/>
            <person name="Nagy L.G."/>
            <person name="Floudas D."/>
            <person name="Copeland A."/>
            <person name="Barry K.W."/>
            <person name="Cichocki N."/>
            <person name="Veneault-Fourrey C."/>
            <person name="LaButti K."/>
            <person name="Lindquist E.A."/>
            <person name="Lipzen A."/>
            <person name="Lundell T."/>
            <person name="Morin E."/>
            <person name="Murat C."/>
            <person name="Riley R."/>
            <person name="Ohm R."/>
            <person name="Sun H."/>
            <person name="Tunlid A."/>
            <person name="Henrissat B."/>
            <person name="Grigoriev I.V."/>
            <person name="Hibbett D.S."/>
            <person name="Martin F."/>
        </authorList>
    </citation>
    <scope>NUCLEOTIDE SEQUENCE [LARGE SCALE GENOMIC DNA]</scope>
    <source>
        <strain evidence="10">Foug A</strain>
    </source>
</reference>
<evidence type="ECO:0000256" key="7">
    <source>
        <dbReference type="SAM" id="MobiDB-lite"/>
    </source>
</evidence>
<sequence length="594" mass="63880">MTFPTSLHIRERGAVHDPDLSLDTHLSPLWPQDSFHDTPKSSEEILHAILNTRKSWKTLKGQAEAVWPPYLEATMLKALQEYVPEDTRETRILGRFPMRNRFISDYIYRATGKYRSAKQVGSRLQQLRDTVEGREMIDSLTRCYRAPTRPQSAADHICSSNARTLVCHTSSPLLADDPFLYTISTESSSDSCSTSSSSSEDLSLSSLLVPPPERNLDLVMSPSSSALKHPQTADSRTPVYIDILPEHSQSRWVSSASPPHSSASSSVPPTSPQAPSHSGSARRMRDIDPIVTFVSPTPINGKSSYIVLLDGAPIHSEDTKLVCVGPYVSSASAPSQSPSSTGSTHGGPVLYNTALVPKYWDILSKAANPTLYTIIQDVYRAPDIGAASSHYAGGIPPAQSSRPRPVKIFSAVYHFRYSPNVISGGGYPSYSSPPSNPGPGYSLSPSSLSSLSLSPMLTLKPGLGSIGHNSSMTPTSFSGAPAPSMGAGQYGMQQQLHPGYMGAGQHRHGHLQGHTGYTYGAYPPTTASGSSSTYHTSSMTSSEALMHLREEDFFRFDDAESPTPSSSGGTGSIASGSAVQSPPSFFPKDMNSYF</sequence>
<dbReference type="Pfam" id="PF01285">
    <property type="entry name" value="TEA"/>
    <property type="match status" value="1"/>
</dbReference>
<dbReference type="STRING" id="1036808.A0A0C3D3R1"/>
<comment type="similarity">
    <text evidence="2">Belongs to the TEC1 family.</text>
</comment>
<dbReference type="GO" id="GO:0000978">
    <property type="term" value="F:RNA polymerase II cis-regulatory region sequence-specific DNA binding"/>
    <property type="evidence" value="ECO:0007669"/>
    <property type="project" value="TreeGrafter"/>
</dbReference>
<evidence type="ECO:0000256" key="4">
    <source>
        <dbReference type="ARBA" id="ARBA00023163"/>
    </source>
</evidence>
<feature type="compositionally biased region" description="Low complexity" evidence="7">
    <location>
        <begin position="561"/>
        <end position="578"/>
    </location>
</feature>
<dbReference type="OrthoDB" id="10006572at2759"/>
<feature type="region of interest" description="Disordered" evidence="7">
    <location>
        <begin position="557"/>
        <end position="594"/>
    </location>
</feature>
<dbReference type="HOGENOM" id="CLU_459391_0_0_1"/>
<organism evidence="9 10">
    <name type="scientific">Scleroderma citrinum Foug A</name>
    <dbReference type="NCBI Taxonomy" id="1036808"/>
    <lineage>
        <taxon>Eukaryota</taxon>
        <taxon>Fungi</taxon>
        <taxon>Dikarya</taxon>
        <taxon>Basidiomycota</taxon>
        <taxon>Agaricomycotina</taxon>
        <taxon>Agaricomycetes</taxon>
        <taxon>Agaricomycetidae</taxon>
        <taxon>Boletales</taxon>
        <taxon>Sclerodermatineae</taxon>
        <taxon>Sclerodermataceae</taxon>
        <taxon>Scleroderma</taxon>
    </lineage>
</organism>
<dbReference type="InParanoid" id="A0A0C3D3R1"/>
<evidence type="ECO:0000256" key="6">
    <source>
        <dbReference type="PROSITE-ProRule" id="PRU00505"/>
    </source>
</evidence>
<dbReference type="InterPro" id="IPR038096">
    <property type="entry name" value="TEA/ATTS_sf"/>
</dbReference>
<gene>
    <name evidence="9" type="ORF">SCLCIDRAFT_1221110</name>
</gene>
<accession>A0A0C3D3R1</accession>
<feature type="region of interest" description="Disordered" evidence="7">
    <location>
        <begin position="188"/>
        <end position="207"/>
    </location>
</feature>
<dbReference type="Gene3D" id="6.10.20.40">
    <property type="entry name" value="TEA/ATTS domain"/>
    <property type="match status" value="1"/>
</dbReference>
<evidence type="ECO:0000313" key="10">
    <source>
        <dbReference type="Proteomes" id="UP000053989"/>
    </source>
</evidence>
<dbReference type="AlphaFoldDB" id="A0A0C3D3R1"/>